<dbReference type="GeneID" id="64766473"/>
<evidence type="ECO:0000313" key="1">
    <source>
        <dbReference type="EMBL" id="AVO25148.1"/>
    </source>
</evidence>
<gene>
    <name evidence="1" type="primary">220</name>
    <name evidence="1" type="ORF">SEA_FINCH_220</name>
</gene>
<dbReference type="KEGG" id="vg:64766473"/>
<dbReference type="RefSeq" id="YP_010059242.1">
    <property type="nucleotide sequence ID" value="NC_054724.1"/>
</dbReference>
<accession>A0A2P1JXU9</accession>
<dbReference type="EMBL" id="MG962366">
    <property type="protein sequence ID" value="AVO25148.1"/>
    <property type="molecule type" value="Genomic_DNA"/>
</dbReference>
<evidence type="ECO:0000313" key="2">
    <source>
        <dbReference type="Proteomes" id="UP000241290"/>
    </source>
</evidence>
<reference evidence="2" key="1">
    <citation type="submission" date="2018-02" db="EMBL/GenBank/DDBJ databases">
        <authorList>
            <person name="Cohen D.B."/>
            <person name="Kent A.D."/>
        </authorList>
    </citation>
    <scope>NUCLEOTIDE SEQUENCE [LARGE SCALE GENOMIC DNA]</scope>
</reference>
<dbReference type="Proteomes" id="UP000241290">
    <property type="component" value="Genome"/>
</dbReference>
<keyword evidence="2" id="KW-1185">Reference proteome</keyword>
<name>A0A2P1JXU9_9CAUD</name>
<organism evidence="1 2">
    <name type="scientific">Rhodococcus phage Finch</name>
    <dbReference type="NCBI Taxonomy" id="2094144"/>
    <lineage>
        <taxon>Viruses</taxon>
        <taxon>Duplodnaviria</taxon>
        <taxon>Heunggongvirae</taxon>
        <taxon>Uroviricota</taxon>
        <taxon>Caudoviricetes</taxon>
        <taxon>Finchvirus</taxon>
        <taxon>Finchvirus finch</taxon>
    </lineage>
</organism>
<proteinExistence type="predicted"/>
<sequence>MPVDMIAGTEPFCPRRYMSPSRKVVHRQRRNEVVVERAIRCAEIVRFLSSVAEELEGLADSSRAGEVDRKVDAAHAALSSASASVAELANIYTRDVVTLFEGADCLAVRAAILSAKSARYEAKELMKRTA</sequence>
<protein>
    <submittedName>
        <fullName evidence="1">Uncharacterized protein</fullName>
    </submittedName>
</protein>